<evidence type="ECO:0000313" key="4">
    <source>
        <dbReference type="EMBL" id="GAA4167782.1"/>
    </source>
</evidence>
<keyword evidence="1" id="KW-0808">Transferase</keyword>
<sequence length="176" mass="19632">MGFTVRRSTRDDWERMRKLRLEALKDTPMAFGQTYENALQMTEAEWRAYAGRGEERHRLFVVAVDDGPADGGSAGGGDFLGMMGGALDHGGGAPFLVAVFVSPRSRGVHRGVSDALLEAIEDWARGFADRLQLDVHEDNARARRFYQSRGFVETGHTMPYPLDTSRLELNMVKRLA</sequence>
<dbReference type="PANTHER" id="PTHR43877:SF2">
    <property type="entry name" value="AMINOALKYLPHOSPHONATE N-ACETYLTRANSFERASE-RELATED"/>
    <property type="match status" value="1"/>
</dbReference>
<comment type="caution">
    <text evidence="4">The sequence shown here is derived from an EMBL/GenBank/DDBJ whole genome shotgun (WGS) entry which is preliminary data.</text>
</comment>
<dbReference type="InterPro" id="IPR016181">
    <property type="entry name" value="Acyl_CoA_acyltransferase"/>
</dbReference>
<dbReference type="InterPro" id="IPR050832">
    <property type="entry name" value="Bact_Acetyltransf"/>
</dbReference>
<evidence type="ECO:0000256" key="2">
    <source>
        <dbReference type="ARBA" id="ARBA00023315"/>
    </source>
</evidence>
<accession>A0ABP7ZQ78</accession>
<organism evidence="4 5">
    <name type="scientific">Gryllotalpicola koreensis</name>
    <dbReference type="NCBI Taxonomy" id="993086"/>
    <lineage>
        <taxon>Bacteria</taxon>
        <taxon>Bacillati</taxon>
        <taxon>Actinomycetota</taxon>
        <taxon>Actinomycetes</taxon>
        <taxon>Micrococcales</taxon>
        <taxon>Microbacteriaceae</taxon>
        <taxon>Gryllotalpicola</taxon>
    </lineage>
</organism>
<name>A0ABP7ZQ78_9MICO</name>
<dbReference type="PROSITE" id="PS51186">
    <property type="entry name" value="GNAT"/>
    <property type="match status" value="1"/>
</dbReference>
<protein>
    <recommendedName>
        <fullName evidence="3">N-acetyltransferase domain-containing protein</fullName>
    </recommendedName>
</protein>
<dbReference type="EMBL" id="BAABBW010000001">
    <property type="protein sequence ID" value="GAA4167782.1"/>
    <property type="molecule type" value="Genomic_DNA"/>
</dbReference>
<dbReference type="Pfam" id="PF00583">
    <property type="entry name" value="Acetyltransf_1"/>
    <property type="match status" value="1"/>
</dbReference>
<evidence type="ECO:0000256" key="1">
    <source>
        <dbReference type="ARBA" id="ARBA00022679"/>
    </source>
</evidence>
<dbReference type="Proteomes" id="UP001501079">
    <property type="component" value="Unassembled WGS sequence"/>
</dbReference>
<reference evidence="5" key="1">
    <citation type="journal article" date="2019" name="Int. J. Syst. Evol. Microbiol.">
        <title>The Global Catalogue of Microorganisms (GCM) 10K type strain sequencing project: providing services to taxonomists for standard genome sequencing and annotation.</title>
        <authorList>
            <consortium name="The Broad Institute Genomics Platform"/>
            <consortium name="The Broad Institute Genome Sequencing Center for Infectious Disease"/>
            <person name="Wu L."/>
            <person name="Ma J."/>
        </authorList>
    </citation>
    <scope>NUCLEOTIDE SEQUENCE [LARGE SCALE GENOMIC DNA]</scope>
    <source>
        <strain evidence="5">JCM 17591</strain>
    </source>
</reference>
<dbReference type="RefSeq" id="WP_344751395.1">
    <property type="nucleotide sequence ID" value="NZ_BAABBW010000001.1"/>
</dbReference>
<evidence type="ECO:0000313" key="5">
    <source>
        <dbReference type="Proteomes" id="UP001501079"/>
    </source>
</evidence>
<keyword evidence="5" id="KW-1185">Reference proteome</keyword>
<dbReference type="InterPro" id="IPR000182">
    <property type="entry name" value="GNAT_dom"/>
</dbReference>
<gene>
    <name evidence="4" type="ORF">GCM10022287_01860</name>
</gene>
<dbReference type="SUPFAM" id="SSF55729">
    <property type="entry name" value="Acyl-CoA N-acyltransferases (Nat)"/>
    <property type="match status" value="1"/>
</dbReference>
<evidence type="ECO:0000259" key="3">
    <source>
        <dbReference type="PROSITE" id="PS51186"/>
    </source>
</evidence>
<proteinExistence type="predicted"/>
<feature type="domain" description="N-acetyltransferase" evidence="3">
    <location>
        <begin position="3"/>
        <end position="176"/>
    </location>
</feature>
<dbReference type="PANTHER" id="PTHR43877">
    <property type="entry name" value="AMINOALKYLPHOSPHONATE N-ACETYLTRANSFERASE-RELATED-RELATED"/>
    <property type="match status" value="1"/>
</dbReference>
<dbReference type="Gene3D" id="3.40.630.30">
    <property type="match status" value="1"/>
</dbReference>
<keyword evidence="2" id="KW-0012">Acyltransferase</keyword>